<accession>A0ABU2CD96</accession>
<name>A0ABU2CD96_9BURK</name>
<gene>
    <name evidence="1" type="ORF">J2X19_003990</name>
</gene>
<keyword evidence="2" id="KW-1185">Reference proteome</keyword>
<dbReference type="EMBL" id="JAVDXT010000004">
    <property type="protein sequence ID" value="MDR7379296.1"/>
    <property type="molecule type" value="Genomic_DNA"/>
</dbReference>
<evidence type="ECO:0000313" key="2">
    <source>
        <dbReference type="Proteomes" id="UP001180487"/>
    </source>
</evidence>
<comment type="caution">
    <text evidence="1">The sequence shown here is derived from an EMBL/GenBank/DDBJ whole genome shotgun (WGS) entry which is preliminary data.</text>
</comment>
<protein>
    <submittedName>
        <fullName evidence="1">Uncharacterized protein</fullName>
    </submittedName>
</protein>
<reference evidence="1 2" key="1">
    <citation type="submission" date="2023-07" db="EMBL/GenBank/DDBJ databases">
        <title>Sorghum-associated microbial communities from plants grown in Nebraska, USA.</title>
        <authorList>
            <person name="Schachtman D."/>
        </authorList>
    </citation>
    <scope>NUCLEOTIDE SEQUENCE [LARGE SCALE GENOMIC DNA]</scope>
    <source>
        <strain evidence="1 2">BE313</strain>
    </source>
</reference>
<evidence type="ECO:0000313" key="1">
    <source>
        <dbReference type="EMBL" id="MDR7379296.1"/>
    </source>
</evidence>
<dbReference type="Proteomes" id="UP001180487">
    <property type="component" value="Unassembled WGS sequence"/>
</dbReference>
<organism evidence="1 2">
    <name type="scientific">Rhodoferax ferrireducens</name>
    <dbReference type="NCBI Taxonomy" id="192843"/>
    <lineage>
        <taxon>Bacteria</taxon>
        <taxon>Pseudomonadati</taxon>
        <taxon>Pseudomonadota</taxon>
        <taxon>Betaproteobacteria</taxon>
        <taxon>Burkholderiales</taxon>
        <taxon>Comamonadaceae</taxon>
        <taxon>Rhodoferax</taxon>
    </lineage>
</organism>
<sequence>MPVEDMLRLCTNAVPTRLREALSRYAKRPAGLPPTTRMLIFCLRFLNWCRNFNPSRVGRSIDPRQNLGNTASMKIDICETNNGRCAQPVARCSAPPARRRSVARRKGLPYLEWDTPNQLPWRRNAHRHSINRTSLKVEMWSR</sequence>
<proteinExistence type="predicted"/>